<organism evidence="3 4">
    <name type="scientific">Sulfuricella denitrificans (strain DSM 22764 / NBRC 105220 / skB26)</name>
    <dbReference type="NCBI Taxonomy" id="1163617"/>
    <lineage>
        <taxon>Bacteria</taxon>
        <taxon>Pseudomonadati</taxon>
        <taxon>Pseudomonadota</taxon>
        <taxon>Betaproteobacteria</taxon>
        <taxon>Nitrosomonadales</taxon>
        <taxon>Sulfuricellaceae</taxon>
        <taxon>Sulfuricella</taxon>
    </lineage>
</organism>
<name>S6ALU1_SULDS</name>
<accession>S6ALU1</accession>
<dbReference type="GO" id="GO:0015562">
    <property type="term" value="F:efflux transmembrane transporter activity"/>
    <property type="evidence" value="ECO:0007669"/>
    <property type="project" value="InterPro"/>
</dbReference>
<dbReference type="RefSeq" id="WP_009204856.1">
    <property type="nucleotide sequence ID" value="NC_022357.1"/>
</dbReference>
<feature type="chain" id="PRO_5004536034" evidence="2">
    <location>
        <begin position="30"/>
        <end position="431"/>
    </location>
</feature>
<gene>
    <name evidence="3" type="ORF">SCD_n01853</name>
</gene>
<evidence type="ECO:0000313" key="4">
    <source>
        <dbReference type="Proteomes" id="UP000015559"/>
    </source>
</evidence>
<evidence type="ECO:0000313" key="3">
    <source>
        <dbReference type="EMBL" id="BAN35664.1"/>
    </source>
</evidence>
<dbReference type="Gene3D" id="1.20.1600.10">
    <property type="entry name" value="Outer membrane efflux proteins (OEP)"/>
    <property type="match status" value="1"/>
</dbReference>
<evidence type="ECO:0000256" key="1">
    <source>
        <dbReference type="ARBA" id="ARBA00007613"/>
    </source>
</evidence>
<proteinExistence type="inferred from homology"/>
<dbReference type="AlphaFoldDB" id="S6ALU1"/>
<protein>
    <submittedName>
        <fullName evidence="3">Outer membrane efflux protein</fullName>
    </submittedName>
</protein>
<comment type="similarity">
    <text evidence="1">Belongs to the outer membrane factor (OMF) (TC 1.B.17) family.</text>
</comment>
<dbReference type="Proteomes" id="UP000015559">
    <property type="component" value="Chromosome"/>
</dbReference>
<sequence length="431" mass="47754">MKPHRYPIMPGKLHTFALVLALASASALAEPTASLPGANVENLLELARSQNPEFAAMRYEAEAAAERVYPAGALPDPTLRTELRDITNQGMDASPNLLPGRIGSTKYTLIQPVPFWGKRDLKQDVAEAQANQARGNASASWSDLAARIKVAYAQYYVQIHAEALTREILDLVGSLEKITQTRYANGLTPQQDVIRIQIERTGMRSELVAIGNERHHAMIKLNTLLNRSTMASLADPEYLRPIPSAAKLDHGALEERLRSRNPQLFVEEARVAAAGKNRDLVLRNRYPDFNLGLSPVQTGSKVSEWELMIELNIPLQQESRRSQEREAQAMLAAAESRRESVKNQLLADLSENIATLDTARYTEHLNSTSFLPQAELSYKAAMAGYETGKVDFAALLDAQRQIRKAKLDILKAQGEMQIGLAEIERLLGEDL</sequence>
<evidence type="ECO:0000256" key="2">
    <source>
        <dbReference type="SAM" id="SignalP"/>
    </source>
</evidence>
<dbReference type="InterPro" id="IPR003423">
    <property type="entry name" value="OMP_efflux"/>
</dbReference>
<feature type="signal peptide" evidence="2">
    <location>
        <begin position="1"/>
        <end position="29"/>
    </location>
</feature>
<dbReference type="PANTHER" id="PTHR30203">
    <property type="entry name" value="OUTER MEMBRANE CATION EFFLUX PROTEIN"/>
    <property type="match status" value="1"/>
</dbReference>
<dbReference type="KEGG" id="sdr:SCD_n01853"/>
<dbReference type="EMBL" id="AP013066">
    <property type="protein sequence ID" value="BAN35664.1"/>
    <property type="molecule type" value="Genomic_DNA"/>
</dbReference>
<dbReference type="InterPro" id="IPR010131">
    <property type="entry name" value="MdtP/NodT-like"/>
</dbReference>
<dbReference type="HOGENOM" id="CLU_012817_15_0_4"/>
<dbReference type="STRING" id="1163617.SCD_n01853"/>
<dbReference type="eggNOG" id="COG1538">
    <property type="taxonomic scope" value="Bacteria"/>
</dbReference>
<dbReference type="Pfam" id="PF02321">
    <property type="entry name" value="OEP"/>
    <property type="match status" value="2"/>
</dbReference>
<reference evidence="3 4" key="1">
    <citation type="journal article" date="2012" name="Appl. Environ. Microbiol.">
        <title>Draft genome sequence of a psychrotolerant sulfur-oxidizing bacterium, Sulfuricella denitrificans skB26, and proteomic insights into cold adaptation.</title>
        <authorList>
            <person name="Watanabe T."/>
            <person name="Kojima H."/>
            <person name="Fukui M."/>
        </authorList>
    </citation>
    <scope>NUCLEOTIDE SEQUENCE [LARGE SCALE GENOMIC DNA]</scope>
    <source>
        <strain evidence="4">skB26</strain>
    </source>
</reference>
<dbReference type="PANTHER" id="PTHR30203:SF24">
    <property type="entry name" value="BLR4935 PROTEIN"/>
    <property type="match status" value="1"/>
</dbReference>
<keyword evidence="2" id="KW-0732">Signal</keyword>
<dbReference type="SUPFAM" id="SSF56954">
    <property type="entry name" value="Outer membrane efflux proteins (OEP)"/>
    <property type="match status" value="1"/>
</dbReference>
<keyword evidence="4" id="KW-1185">Reference proteome</keyword>